<feature type="transmembrane region" description="Helical" evidence="13">
    <location>
        <begin position="6"/>
        <end position="34"/>
    </location>
</feature>
<dbReference type="GeneID" id="100029917"/>
<reference evidence="15" key="3">
    <citation type="submission" date="2025-09" db="UniProtKB">
        <authorList>
            <consortium name="Ensembl"/>
        </authorList>
    </citation>
    <scope>IDENTIFICATION</scope>
</reference>
<keyword evidence="11" id="KW-0325">Glycoprotein</keyword>
<dbReference type="GO" id="GO:0019236">
    <property type="term" value="P:response to pheromone"/>
    <property type="evidence" value="ECO:0007669"/>
    <property type="project" value="UniProtKB-KW"/>
</dbReference>
<dbReference type="SUPFAM" id="SSF81321">
    <property type="entry name" value="Family A G protein-coupled receptor-like"/>
    <property type="match status" value="1"/>
</dbReference>
<accession>A0A5F8G6I9</accession>
<dbReference type="FunFam" id="1.20.1070.10:FF:000033">
    <property type="entry name" value="Vomeronasal type-1 receptor"/>
    <property type="match status" value="1"/>
</dbReference>
<keyword evidence="12 13" id="KW-0807">Transducer</keyword>
<evidence type="ECO:0000259" key="14">
    <source>
        <dbReference type="PROSITE" id="PS50262"/>
    </source>
</evidence>
<feature type="transmembrane region" description="Helical" evidence="13">
    <location>
        <begin position="236"/>
        <end position="259"/>
    </location>
</feature>
<dbReference type="InterPro" id="IPR017452">
    <property type="entry name" value="GPCR_Rhodpsn_7TM"/>
</dbReference>
<dbReference type="Ensembl" id="ENSMODT00000081805.1">
    <property type="protein sequence ID" value="ENSMODP00000043078.1"/>
    <property type="gene ID" value="ENSMODG00000044462.1"/>
</dbReference>
<evidence type="ECO:0000256" key="12">
    <source>
        <dbReference type="ARBA" id="ARBA00023224"/>
    </source>
</evidence>
<reference evidence="15" key="1">
    <citation type="journal article" date="2007" name="Nature">
        <title>Genome of the marsupial Monodelphis domestica reveals innovation in non-coding sequences.</title>
        <authorList>
            <person name="Mikkelsen T.S."/>
            <person name="Wakefield M.J."/>
            <person name="Aken B."/>
            <person name="Amemiya C.T."/>
            <person name="Chang J.L."/>
            <person name="Duke S."/>
            <person name="Garber M."/>
            <person name="Gentles A.J."/>
            <person name="Goodstadt L."/>
            <person name="Heger A."/>
            <person name="Jurka J."/>
            <person name="Kamal M."/>
            <person name="Mauceli E."/>
            <person name="Searle S.M."/>
            <person name="Sharpe T."/>
            <person name="Baker M.L."/>
            <person name="Batzer M.A."/>
            <person name="Benos P.V."/>
            <person name="Belov K."/>
            <person name="Clamp M."/>
            <person name="Cook A."/>
            <person name="Cuff J."/>
            <person name="Das R."/>
            <person name="Davidow L."/>
            <person name="Deakin J.E."/>
            <person name="Fazzari M.J."/>
            <person name="Glass J.L."/>
            <person name="Grabherr M."/>
            <person name="Greally J.M."/>
            <person name="Gu W."/>
            <person name="Hore T.A."/>
            <person name="Huttley G.A."/>
            <person name="Kleber M."/>
            <person name="Jirtle R.L."/>
            <person name="Koina E."/>
            <person name="Lee J.T."/>
            <person name="Mahony S."/>
            <person name="Marra M.A."/>
            <person name="Miller R.D."/>
            <person name="Nicholls R.D."/>
            <person name="Oda M."/>
            <person name="Papenfuss A.T."/>
            <person name="Parra Z.E."/>
            <person name="Pollock D.D."/>
            <person name="Ray D.A."/>
            <person name="Schein J.E."/>
            <person name="Speed T.P."/>
            <person name="Thompson K."/>
            <person name="VandeBerg J.L."/>
            <person name="Wade C.M."/>
            <person name="Walker J.A."/>
            <person name="Waters P.D."/>
            <person name="Webber C."/>
            <person name="Weidman J.R."/>
            <person name="Xie X."/>
            <person name="Zody M.C."/>
            <person name="Baldwin J."/>
            <person name="Abdouelleil A."/>
            <person name="Abdulkadir J."/>
            <person name="Abebe A."/>
            <person name="Abera B."/>
            <person name="Abreu J."/>
            <person name="Acer S.C."/>
            <person name="Aftuck L."/>
            <person name="Alexander A."/>
            <person name="An P."/>
            <person name="Anderson E."/>
            <person name="Anderson S."/>
            <person name="Arachi H."/>
            <person name="Azer M."/>
            <person name="Bachantsang P."/>
            <person name="Barry A."/>
            <person name="Bayul T."/>
            <person name="Berlin A."/>
            <person name="Bessette D."/>
            <person name="Bloom T."/>
            <person name="Bloom T."/>
            <person name="Boguslavskiy L."/>
            <person name="Bonnet C."/>
            <person name="Boukhgalter B."/>
            <person name="Bourzgui I."/>
            <person name="Brown A."/>
            <person name="Cahill P."/>
            <person name="Channer S."/>
            <person name="Cheshatsang Y."/>
            <person name="Chuda L."/>
            <person name="Citroen M."/>
            <person name="Collymore A."/>
            <person name="Cooke P."/>
            <person name="Costello M."/>
            <person name="D'Aco K."/>
            <person name="Daza R."/>
            <person name="De Haan G."/>
            <person name="DeGray S."/>
            <person name="DeMaso C."/>
            <person name="Dhargay N."/>
            <person name="Dooley K."/>
            <person name="Dooley E."/>
            <person name="Doricent M."/>
            <person name="Dorje P."/>
            <person name="Dorjee K."/>
            <person name="Dupes A."/>
            <person name="Elong R."/>
            <person name="Falk J."/>
            <person name="Farina A."/>
            <person name="Faro S."/>
            <person name="Ferguson D."/>
            <person name="Fisher S."/>
            <person name="Foley C.D."/>
            <person name="Franke A."/>
            <person name="Friedrich D."/>
            <person name="Gadbois L."/>
            <person name="Gearin G."/>
            <person name="Gearin C.R."/>
            <person name="Giannoukos G."/>
            <person name="Goode T."/>
            <person name="Graham J."/>
            <person name="Grandbois E."/>
            <person name="Grewal S."/>
            <person name="Gyaltsen K."/>
            <person name="Hafez N."/>
            <person name="Hagos B."/>
            <person name="Hall J."/>
            <person name="Henson C."/>
            <person name="Hollinger A."/>
            <person name="Honan T."/>
            <person name="Huard M.D."/>
            <person name="Hughes L."/>
            <person name="Hurhula B."/>
            <person name="Husby M.E."/>
            <person name="Kamat A."/>
            <person name="Kanga B."/>
            <person name="Kashin S."/>
            <person name="Khazanovich D."/>
            <person name="Kisner P."/>
            <person name="Lance K."/>
            <person name="Lara M."/>
            <person name="Lee W."/>
            <person name="Lennon N."/>
            <person name="Letendre F."/>
            <person name="LeVine R."/>
            <person name="Lipovsky A."/>
            <person name="Liu X."/>
            <person name="Liu J."/>
            <person name="Liu S."/>
            <person name="Lokyitsang T."/>
            <person name="Lokyitsang Y."/>
            <person name="Lubonja R."/>
            <person name="Lui A."/>
            <person name="MacDonald P."/>
            <person name="Magnisalis V."/>
            <person name="Maru K."/>
            <person name="Matthews C."/>
            <person name="McCusker W."/>
            <person name="McDonough S."/>
            <person name="Mehta T."/>
            <person name="Meldrim J."/>
            <person name="Meneus L."/>
            <person name="Mihai O."/>
            <person name="Mihalev A."/>
            <person name="Mihova T."/>
            <person name="Mittelman R."/>
            <person name="Mlenga V."/>
            <person name="Montmayeur A."/>
            <person name="Mulrain L."/>
            <person name="Navidi A."/>
            <person name="Naylor J."/>
            <person name="Negash T."/>
            <person name="Nguyen T."/>
            <person name="Nguyen N."/>
            <person name="Nicol R."/>
            <person name="Norbu C."/>
            <person name="Norbu N."/>
            <person name="Novod N."/>
            <person name="O'Neill B."/>
            <person name="Osman S."/>
            <person name="Markiewicz E."/>
            <person name="Oyono O.L."/>
            <person name="Patti C."/>
            <person name="Phunkhang P."/>
            <person name="Pierre F."/>
            <person name="Priest M."/>
            <person name="Raghuraman S."/>
            <person name="Rege F."/>
            <person name="Reyes R."/>
            <person name="Rise C."/>
            <person name="Rogov P."/>
            <person name="Ross K."/>
            <person name="Ryan E."/>
            <person name="Settipalli S."/>
            <person name="Shea T."/>
            <person name="Sherpa N."/>
            <person name="Shi L."/>
            <person name="Shih D."/>
            <person name="Sparrow T."/>
            <person name="Spaulding J."/>
            <person name="Stalker J."/>
            <person name="Stange-Thomann N."/>
            <person name="Stavropoulos S."/>
            <person name="Stone C."/>
            <person name="Strader C."/>
            <person name="Tesfaye S."/>
            <person name="Thomson T."/>
            <person name="Thoulutsang Y."/>
            <person name="Thoulutsang D."/>
            <person name="Topham K."/>
            <person name="Topping I."/>
            <person name="Tsamla T."/>
            <person name="Vassiliev H."/>
            <person name="Vo A."/>
            <person name="Wangchuk T."/>
            <person name="Wangdi T."/>
            <person name="Weiand M."/>
            <person name="Wilkinson J."/>
            <person name="Wilson A."/>
            <person name="Yadav S."/>
            <person name="Young G."/>
            <person name="Yu Q."/>
            <person name="Zembek L."/>
            <person name="Zhong D."/>
            <person name="Zimmer A."/>
            <person name="Zwirko Z."/>
            <person name="Jaffe D.B."/>
            <person name="Alvarez P."/>
            <person name="Brockman W."/>
            <person name="Butler J."/>
            <person name="Chin C."/>
            <person name="Gnerre S."/>
            <person name="MacCallum I."/>
            <person name="Graves J.A."/>
            <person name="Ponting C.P."/>
            <person name="Breen M."/>
            <person name="Samollow P.B."/>
            <person name="Lander E.S."/>
            <person name="Lindblad-Toh K."/>
        </authorList>
    </citation>
    <scope>NUCLEOTIDE SEQUENCE [LARGE SCALE GENOMIC DNA]</scope>
</reference>
<dbReference type="PRINTS" id="PR01534">
    <property type="entry name" value="VOMERONASL1R"/>
</dbReference>
<dbReference type="Gene3D" id="1.20.1070.10">
    <property type="entry name" value="Rhodopsin 7-helix transmembrane proteins"/>
    <property type="match status" value="1"/>
</dbReference>
<evidence type="ECO:0000256" key="8">
    <source>
        <dbReference type="ARBA" id="ARBA00023040"/>
    </source>
</evidence>
<keyword evidence="16" id="KW-1185">Reference proteome</keyword>
<dbReference type="PANTHER" id="PTHR24062">
    <property type="entry name" value="VOMERONASAL TYPE-1 RECEPTOR"/>
    <property type="match status" value="1"/>
</dbReference>
<evidence type="ECO:0000256" key="10">
    <source>
        <dbReference type="ARBA" id="ARBA00023170"/>
    </source>
</evidence>
<feature type="transmembrane region" description="Helical" evidence="13">
    <location>
        <begin position="265"/>
        <end position="286"/>
    </location>
</feature>
<evidence type="ECO:0000256" key="1">
    <source>
        <dbReference type="ARBA" id="ARBA00003878"/>
    </source>
</evidence>
<organism evidence="15 16">
    <name type="scientific">Monodelphis domestica</name>
    <name type="common">Gray short-tailed opossum</name>
    <dbReference type="NCBI Taxonomy" id="13616"/>
    <lineage>
        <taxon>Eukaryota</taxon>
        <taxon>Metazoa</taxon>
        <taxon>Chordata</taxon>
        <taxon>Craniata</taxon>
        <taxon>Vertebrata</taxon>
        <taxon>Euteleostomi</taxon>
        <taxon>Mammalia</taxon>
        <taxon>Metatheria</taxon>
        <taxon>Didelphimorphia</taxon>
        <taxon>Didelphidae</taxon>
        <taxon>Monodelphis</taxon>
    </lineage>
</organism>
<comment type="subcellular location">
    <subcellularLocation>
        <location evidence="2 13">Cell membrane</location>
        <topology evidence="2 13">Multi-pass membrane protein</topology>
    </subcellularLocation>
</comment>
<proteinExistence type="inferred from homology"/>
<dbReference type="Proteomes" id="UP000002280">
    <property type="component" value="Unplaced"/>
</dbReference>
<reference evidence="15" key="2">
    <citation type="submission" date="2025-08" db="UniProtKB">
        <authorList>
            <consortium name="Ensembl"/>
        </authorList>
    </citation>
    <scope>IDENTIFICATION</scope>
</reference>
<keyword evidence="7 13" id="KW-1133">Transmembrane helix</keyword>
<protein>
    <recommendedName>
        <fullName evidence="13">Vomeronasal type-1 receptor</fullName>
    </recommendedName>
</protein>
<name>A0A5F8G6I9_MONDO</name>
<feature type="transmembrane region" description="Helical" evidence="13">
    <location>
        <begin position="180"/>
        <end position="208"/>
    </location>
</feature>
<feature type="transmembrane region" description="Helical" evidence="13">
    <location>
        <begin position="129"/>
        <end position="147"/>
    </location>
</feature>
<gene>
    <name evidence="15" type="primary">monDomV1R1293</name>
</gene>
<dbReference type="CTD" id="100029917"/>
<dbReference type="OrthoDB" id="9448338at2759"/>
<evidence type="ECO:0000313" key="15">
    <source>
        <dbReference type="Ensembl" id="ENSMODP00000043078.1"/>
    </source>
</evidence>
<dbReference type="InterPro" id="IPR004072">
    <property type="entry name" value="Vmron_rcpt_1"/>
</dbReference>
<comment type="function">
    <text evidence="1">Putative pheromone receptor.</text>
</comment>
<dbReference type="OMA" id="WWLINAN"/>
<dbReference type="InParanoid" id="A0A5F8G6I9"/>
<dbReference type="GO" id="GO:0007606">
    <property type="term" value="P:sensory perception of chemical stimulus"/>
    <property type="evidence" value="ECO:0007669"/>
    <property type="project" value="UniProtKB-ARBA"/>
</dbReference>
<keyword evidence="9 13" id="KW-0472">Membrane</keyword>
<evidence type="ECO:0000256" key="7">
    <source>
        <dbReference type="ARBA" id="ARBA00022989"/>
    </source>
</evidence>
<dbReference type="Pfam" id="PF03402">
    <property type="entry name" value="V1R"/>
    <property type="match status" value="1"/>
</dbReference>
<keyword evidence="4 13" id="KW-1003">Cell membrane</keyword>
<dbReference type="KEGG" id="mdo:100029917"/>
<dbReference type="GO" id="GO:0005886">
    <property type="term" value="C:plasma membrane"/>
    <property type="evidence" value="ECO:0000318"/>
    <property type="project" value="GO_Central"/>
</dbReference>
<keyword evidence="5 13" id="KW-0589">Pheromone response</keyword>
<feature type="domain" description="G-protein coupled receptors family 1 profile" evidence="14">
    <location>
        <begin position="22"/>
        <end position="285"/>
    </location>
</feature>
<dbReference type="FunCoup" id="A0A5F8G6I9">
    <property type="interactions" value="3"/>
</dbReference>
<evidence type="ECO:0000256" key="5">
    <source>
        <dbReference type="ARBA" id="ARBA00022507"/>
    </source>
</evidence>
<keyword evidence="10 13" id="KW-0675">Receptor</keyword>
<evidence type="ECO:0000256" key="2">
    <source>
        <dbReference type="ARBA" id="ARBA00004651"/>
    </source>
</evidence>
<dbReference type="GO" id="GO:0016503">
    <property type="term" value="F:pheromone receptor activity"/>
    <property type="evidence" value="ECO:0007669"/>
    <property type="project" value="InterPro"/>
</dbReference>
<comment type="similarity">
    <text evidence="3 13">Belongs to the G-protein coupled receptor 1 family.</text>
</comment>
<evidence type="ECO:0000256" key="11">
    <source>
        <dbReference type="ARBA" id="ARBA00023180"/>
    </source>
</evidence>
<dbReference type="GeneTree" id="ENSGT00960000186612"/>
<evidence type="ECO:0000256" key="9">
    <source>
        <dbReference type="ARBA" id="ARBA00023136"/>
    </source>
</evidence>
<dbReference type="GO" id="GO:0005550">
    <property type="term" value="F:pheromone binding"/>
    <property type="evidence" value="ECO:0000318"/>
    <property type="project" value="GO_Central"/>
</dbReference>
<evidence type="ECO:0000313" key="16">
    <source>
        <dbReference type="Proteomes" id="UP000002280"/>
    </source>
</evidence>
<evidence type="ECO:0000256" key="4">
    <source>
        <dbReference type="ARBA" id="ARBA00022475"/>
    </source>
</evidence>
<keyword evidence="6 13" id="KW-0812">Transmembrane</keyword>
<dbReference type="AlphaFoldDB" id="A0A5F8G6I9"/>
<evidence type="ECO:0000256" key="3">
    <source>
        <dbReference type="ARBA" id="ARBA00010663"/>
    </source>
</evidence>
<evidence type="ECO:0000256" key="6">
    <source>
        <dbReference type="ARBA" id="ARBA00022692"/>
    </source>
</evidence>
<keyword evidence="8 13" id="KW-0297">G-protein coupled receptor</keyword>
<dbReference type="PROSITE" id="PS50262">
    <property type="entry name" value="G_PROTEIN_RECEP_F1_2"/>
    <property type="match status" value="1"/>
</dbReference>
<evidence type="ECO:0000256" key="13">
    <source>
        <dbReference type="RuleBase" id="RU364061"/>
    </source>
</evidence>
<feature type="transmembrane region" description="Helical" evidence="13">
    <location>
        <begin position="83"/>
        <end position="108"/>
    </location>
</feature>
<sequence length="330" mass="37403">MNLHESILTLAFCMQIAIGVLGNSFLICLFTVTVLSGQRMRPIDMILNQIAWANSLMIISKSIPQTLVAMNLKNFLNVYGCKFFFYLHRVSRGLSLSMTCLLSSLQAITISPRSSRWAEFRDKIPQYMIPTYSLSWAFHLLLNSIVLEKVKGPRKSRNISNILSYGYCSTSEATTVSTTLFIVVVSFPDVVCVWIMVFTSGYMVWLLYKHHKEVQHIHMANLSPRSSPEISATQSILLLVSTFVSFYSSNSILAAYIHLRKPGLWLVHSSTFLAACFPTVSPFVLLNTDSQLQRYSALFWRRNKPRFLPFSESLVPNQESDSLISSLLVE</sequence>